<evidence type="ECO:0000256" key="4">
    <source>
        <dbReference type="ARBA" id="ARBA00022723"/>
    </source>
</evidence>
<dbReference type="HAMAP" id="MF_01374">
    <property type="entry name" value="Glyoxalase_2"/>
    <property type="match status" value="1"/>
</dbReference>
<evidence type="ECO:0000256" key="3">
    <source>
        <dbReference type="ARBA" id="ARBA00006759"/>
    </source>
</evidence>
<feature type="binding site" evidence="7">
    <location>
        <position position="54"/>
    </location>
    <ligand>
        <name>Zn(2+)</name>
        <dbReference type="ChEBI" id="CHEBI:29105"/>
        <label>1</label>
    </ligand>
</feature>
<dbReference type="EC" id="3.1.2.6" evidence="7"/>
<evidence type="ECO:0000256" key="2">
    <source>
        <dbReference type="ARBA" id="ARBA00004963"/>
    </source>
</evidence>
<organism evidence="9 10">
    <name type="scientific">Rhodanobacter aciditrophus</name>
    <dbReference type="NCBI Taxonomy" id="1623218"/>
    <lineage>
        <taxon>Bacteria</taxon>
        <taxon>Pseudomonadati</taxon>
        <taxon>Pseudomonadota</taxon>
        <taxon>Gammaproteobacteria</taxon>
        <taxon>Lysobacterales</taxon>
        <taxon>Rhodanobacteraceae</taxon>
        <taxon>Rhodanobacter</taxon>
    </lineage>
</organism>
<feature type="binding site" evidence="7">
    <location>
        <position position="131"/>
    </location>
    <ligand>
        <name>Zn(2+)</name>
        <dbReference type="ChEBI" id="CHEBI:29105"/>
        <label>2</label>
    </ligand>
</feature>
<feature type="binding site" evidence="7">
    <location>
        <position position="56"/>
    </location>
    <ligand>
        <name>Zn(2+)</name>
        <dbReference type="ChEBI" id="CHEBI:29105"/>
        <label>1</label>
    </ligand>
</feature>
<comment type="function">
    <text evidence="7">Thiolesterase that catalyzes the hydrolysis of S-D-lactoyl-glutathione to form glutathione and D-lactic acid.</text>
</comment>
<dbReference type="Pfam" id="PF00753">
    <property type="entry name" value="Lactamase_B"/>
    <property type="match status" value="1"/>
</dbReference>
<dbReference type="CDD" id="cd07723">
    <property type="entry name" value="hydroxyacylglutathione_hydrolase_MBL-fold"/>
    <property type="match status" value="1"/>
</dbReference>
<dbReference type="PANTHER" id="PTHR43705:SF1">
    <property type="entry name" value="HYDROXYACYLGLUTATHIONE HYDROLASE GLOB"/>
    <property type="match status" value="1"/>
</dbReference>
<dbReference type="NCBIfam" id="TIGR03413">
    <property type="entry name" value="GSH_gloB"/>
    <property type="match status" value="1"/>
</dbReference>
<feature type="binding site" evidence="7">
    <location>
        <position position="59"/>
    </location>
    <ligand>
        <name>Zn(2+)</name>
        <dbReference type="ChEBI" id="CHEBI:29105"/>
        <label>2</label>
    </ligand>
</feature>
<feature type="domain" description="Metallo-beta-lactamase" evidence="8">
    <location>
        <begin position="22"/>
        <end position="169"/>
    </location>
</feature>
<evidence type="ECO:0000256" key="7">
    <source>
        <dbReference type="HAMAP-Rule" id="MF_01374"/>
    </source>
</evidence>
<evidence type="ECO:0000256" key="5">
    <source>
        <dbReference type="ARBA" id="ARBA00022801"/>
    </source>
</evidence>
<evidence type="ECO:0000256" key="6">
    <source>
        <dbReference type="ARBA" id="ARBA00022833"/>
    </source>
</evidence>
<evidence type="ECO:0000256" key="1">
    <source>
        <dbReference type="ARBA" id="ARBA00001623"/>
    </source>
</evidence>
<comment type="caution">
    <text evidence="9">The sequence shown here is derived from an EMBL/GenBank/DDBJ whole genome shotgun (WGS) entry which is preliminary data.</text>
</comment>
<proteinExistence type="inferred from homology"/>
<gene>
    <name evidence="7 9" type="primary">gloB</name>
    <name evidence="9" type="ORF">ACFQ45_03980</name>
</gene>
<name>A0ABW4B1N5_9GAMM</name>
<feature type="binding site" evidence="7">
    <location>
        <position position="58"/>
    </location>
    <ligand>
        <name>Zn(2+)</name>
        <dbReference type="ChEBI" id="CHEBI:29105"/>
        <label>2</label>
    </ligand>
</feature>
<protein>
    <recommendedName>
        <fullName evidence="7">Hydroxyacylglutathione hydrolase</fullName>
        <ecNumber evidence="7">3.1.2.6</ecNumber>
    </recommendedName>
    <alternativeName>
        <fullName evidence="7">Glyoxalase II</fullName>
        <shortName evidence="7">Glx II</shortName>
    </alternativeName>
</protein>
<dbReference type="GO" id="GO:0004416">
    <property type="term" value="F:hydroxyacylglutathione hydrolase activity"/>
    <property type="evidence" value="ECO:0007669"/>
    <property type="project" value="UniProtKB-EC"/>
</dbReference>
<dbReference type="InterPro" id="IPR036866">
    <property type="entry name" value="RibonucZ/Hydroxyglut_hydro"/>
</dbReference>
<dbReference type="Gene3D" id="3.60.15.10">
    <property type="entry name" value="Ribonuclease Z/Hydroxyacylglutathione hydrolase-like"/>
    <property type="match status" value="1"/>
</dbReference>
<reference evidence="10" key="1">
    <citation type="journal article" date="2019" name="Int. J. Syst. Evol. Microbiol.">
        <title>The Global Catalogue of Microorganisms (GCM) 10K type strain sequencing project: providing services to taxonomists for standard genome sequencing and annotation.</title>
        <authorList>
            <consortium name="The Broad Institute Genomics Platform"/>
            <consortium name="The Broad Institute Genome Sequencing Center for Infectious Disease"/>
            <person name="Wu L."/>
            <person name="Ma J."/>
        </authorList>
    </citation>
    <scope>NUCLEOTIDE SEQUENCE [LARGE SCALE GENOMIC DNA]</scope>
    <source>
        <strain evidence="10">JCM 30774</strain>
    </source>
</reference>
<comment type="subunit">
    <text evidence="7">Monomer.</text>
</comment>
<feature type="binding site" evidence="7">
    <location>
        <position position="131"/>
    </location>
    <ligand>
        <name>Zn(2+)</name>
        <dbReference type="ChEBI" id="CHEBI:29105"/>
        <label>1</label>
    </ligand>
</feature>
<dbReference type="InterPro" id="IPR017782">
    <property type="entry name" value="Hydroxyacylglutathione_Hdrlase"/>
</dbReference>
<dbReference type="SMART" id="SM00849">
    <property type="entry name" value="Lactamase_B"/>
    <property type="match status" value="1"/>
</dbReference>
<dbReference type="InterPro" id="IPR032282">
    <property type="entry name" value="HAGH_C"/>
</dbReference>
<sequence>MTFFPLPAFNDNYIWVHHDATKKQLWAVDPGDASVVLDYCQSNDCRLVAILVTHHHKDHIGGVKALVEQFHCPVYGPKTLSPEVVSQSVQEGDLISIQNTELLVIETPGHTLDHVCYLGTSDETPFLLCGDTLFRGGCGRLFEGSPAQMLNAMTRIRELPAHTLVYGTHEYTLANYRFALAVEPDNQALIAANNNAAELRSNGLPTLPSTIEQERQSNPFLRFDVGSVIQGAATLLKEAPATDLVGAFAQIRRAKDGF</sequence>
<evidence type="ECO:0000259" key="8">
    <source>
        <dbReference type="SMART" id="SM00849"/>
    </source>
</evidence>
<dbReference type="SUPFAM" id="SSF56281">
    <property type="entry name" value="Metallo-hydrolase/oxidoreductase"/>
    <property type="match status" value="1"/>
</dbReference>
<feature type="binding site" evidence="7">
    <location>
        <position position="169"/>
    </location>
    <ligand>
        <name>Zn(2+)</name>
        <dbReference type="ChEBI" id="CHEBI:29105"/>
        <label>2</label>
    </ligand>
</feature>
<comment type="catalytic activity">
    <reaction evidence="1 7">
        <text>an S-(2-hydroxyacyl)glutathione + H2O = a 2-hydroxy carboxylate + glutathione + H(+)</text>
        <dbReference type="Rhea" id="RHEA:21864"/>
        <dbReference type="ChEBI" id="CHEBI:15377"/>
        <dbReference type="ChEBI" id="CHEBI:15378"/>
        <dbReference type="ChEBI" id="CHEBI:57925"/>
        <dbReference type="ChEBI" id="CHEBI:58896"/>
        <dbReference type="ChEBI" id="CHEBI:71261"/>
        <dbReference type="EC" id="3.1.2.6"/>
    </reaction>
</comment>
<evidence type="ECO:0000313" key="10">
    <source>
        <dbReference type="Proteomes" id="UP001597059"/>
    </source>
</evidence>
<comment type="similarity">
    <text evidence="3 7">Belongs to the metallo-beta-lactamase superfamily. Glyoxalase II family.</text>
</comment>
<comment type="cofactor">
    <cofactor evidence="7">
        <name>Zn(2+)</name>
        <dbReference type="ChEBI" id="CHEBI:29105"/>
    </cofactor>
    <text evidence="7">Binds 2 Zn(2+) ions per subunit.</text>
</comment>
<accession>A0ABW4B1N5</accession>
<dbReference type="PANTHER" id="PTHR43705">
    <property type="entry name" value="HYDROXYACYLGLUTATHIONE HYDROLASE"/>
    <property type="match status" value="1"/>
</dbReference>
<feature type="binding site" evidence="7">
    <location>
        <position position="110"/>
    </location>
    <ligand>
        <name>Zn(2+)</name>
        <dbReference type="ChEBI" id="CHEBI:29105"/>
        <label>1</label>
    </ligand>
</feature>
<dbReference type="Proteomes" id="UP001597059">
    <property type="component" value="Unassembled WGS sequence"/>
</dbReference>
<evidence type="ECO:0000313" key="9">
    <source>
        <dbReference type="EMBL" id="MFD1382510.1"/>
    </source>
</evidence>
<keyword evidence="6 7" id="KW-0862">Zinc</keyword>
<comment type="pathway">
    <text evidence="2 7">Secondary metabolite metabolism; methylglyoxal degradation; (R)-lactate from methylglyoxal: step 2/2.</text>
</comment>
<keyword evidence="5 7" id="KW-0378">Hydrolase</keyword>
<dbReference type="RefSeq" id="WP_377365557.1">
    <property type="nucleotide sequence ID" value="NZ_JBHTMN010000004.1"/>
</dbReference>
<keyword evidence="4 7" id="KW-0479">Metal-binding</keyword>
<dbReference type="PIRSF" id="PIRSF005457">
    <property type="entry name" value="Glx"/>
    <property type="match status" value="1"/>
</dbReference>
<dbReference type="EMBL" id="JBHTMN010000004">
    <property type="protein sequence ID" value="MFD1382510.1"/>
    <property type="molecule type" value="Genomic_DNA"/>
</dbReference>
<dbReference type="InterPro" id="IPR001279">
    <property type="entry name" value="Metallo-B-lactamas"/>
</dbReference>
<dbReference type="Pfam" id="PF16123">
    <property type="entry name" value="HAGH_C"/>
    <property type="match status" value="1"/>
</dbReference>
<keyword evidence="10" id="KW-1185">Reference proteome</keyword>
<dbReference type="InterPro" id="IPR050110">
    <property type="entry name" value="Glyoxalase_II_hydrolase"/>
</dbReference>
<dbReference type="InterPro" id="IPR035680">
    <property type="entry name" value="Clx_II_MBL"/>
</dbReference>